<evidence type="ECO:0000256" key="1">
    <source>
        <dbReference type="SAM" id="MobiDB-lite"/>
    </source>
</evidence>
<feature type="region of interest" description="Disordered" evidence="1">
    <location>
        <begin position="62"/>
        <end position="127"/>
    </location>
</feature>
<reference evidence="2 3" key="1">
    <citation type="journal article" date="2015" name="Genome Announc.">
        <title>Draft Genome Sequence of Rhodococcus rhodochrous Strain KG-21, a Soil Isolate from Oil Fields of Krishna-Godavari Basin, India.</title>
        <authorList>
            <person name="Dawar C."/>
            <person name="Aggarwal R.K."/>
        </authorList>
    </citation>
    <scope>NUCLEOTIDE SEQUENCE [LARGE SCALE GENOMIC DNA]</scope>
    <source>
        <strain evidence="2 3">KG-21</strain>
    </source>
</reference>
<proteinExistence type="predicted"/>
<sequence length="127" mass="13676">MSELLSAGGVSVTEMAFDSHLMLPVVGKYLVVMLVGRELMLGGRYSVGGIECALSVIRQHRGGNTHRGCGEQSDGAAESAQVRSKDSYTIRSRRLGQRPGPHDGRAQGAGTVHEKATRRHAWCERSS</sequence>
<dbReference type="AlphaFoldDB" id="A0A0M8PQR3"/>
<protein>
    <submittedName>
        <fullName evidence="2">Uncharacterized protein</fullName>
    </submittedName>
</protein>
<evidence type="ECO:0000313" key="3">
    <source>
        <dbReference type="Proteomes" id="UP000037712"/>
    </source>
</evidence>
<name>A0A0M8PQR3_RHORH</name>
<reference evidence="3" key="2">
    <citation type="submission" date="2015-01" db="EMBL/GenBank/DDBJ databases">
        <title>Draft genome sequence of potential hydrocarbon metabolising strain of Rhodococcus rhodochrous.</title>
        <authorList>
            <person name="Aggarwal R.K."/>
            <person name="Dawar C."/>
        </authorList>
    </citation>
    <scope>NUCLEOTIDE SEQUENCE [LARGE SCALE GENOMIC DNA]</scope>
    <source>
        <strain evidence="3">KG-21</strain>
    </source>
</reference>
<gene>
    <name evidence="2" type="ORF">Z051_03865</name>
</gene>
<evidence type="ECO:0000313" key="2">
    <source>
        <dbReference type="EMBL" id="KOS57612.1"/>
    </source>
</evidence>
<dbReference type="Proteomes" id="UP000037712">
    <property type="component" value="Unassembled WGS sequence"/>
</dbReference>
<organism evidence="2 3">
    <name type="scientific">Rhodococcus rhodochrous KG-21</name>
    <dbReference type="NCBI Taxonomy" id="1441923"/>
    <lineage>
        <taxon>Bacteria</taxon>
        <taxon>Bacillati</taxon>
        <taxon>Actinomycetota</taxon>
        <taxon>Actinomycetes</taxon>
        <taxon>Mycobacteriales</taxon>
        <taxon>Nocardiaceae</taxon>
        <taxon>Rhodococcus</taxon>
    </lineage>
</organism>
<accession>A0A0M8PQR3</accession>
<comment type="caution">
    <text evidence="2">The sequence shown here is derived from an EMBL/GenBank/DDBJ whole genome shotgun (WGS) entry which is preliminary data.</text>
</comment>
<dbReference type="EMBL" id="AZYO01000004">
    <property type="protein sequence ID" value="KOS57612.1"/>
    <property type="molecule type" value="Genomic_DNA"/>
</dbReference>